<keyword evidence="8" id="KW-0479">Metal-binding</keyword>
<name>A0A553PLE8_TIGCA</name>
<dbReference type="GO" id="GO:0046872">
    <property type="term" value="F:metal ion binding"/>
    <property type="evidence" value="ECO:0007669"/>
    <property type="project" value="UniProtKB-KW"/>
</dbReference>
<evidence type="ECO:0000313" key="12">
    <source>
        <dbReference type="EMBL" id="TRY78503.1"/>
    </source>
</evidence>
<feature type="transmembrane region" description="Helical" evidence="11">
    <location>
        <begin position="690"/>
        <end position="713"/>
    </location>
</feature>
<protein>
    <recommendedName>
        <fullName evidence="9">Transporter</fullName>
    </recommendedName>
</protein>
<keyword evidence="5 9" id="KW-0769">Symport</keyword>
<evidence type="ECO:0000313" key="13">
    <source>
        <dbReference type="Proteomes" id="UP000318571"/>
    </source>
</evidence>
<keyword evidence="13" id="KW-1185">Reference proteome</keyword>
<dbReference type="GO" id="GO:0089718">
    <property type="term" value="P:amino acid import across plasma membrane"/>
    <property type="evidence" value="ECO:0007669"/>
    <property type="project" value="TreeGrafter"/>
</dbReference>
<feature type="transmembrane region" description="Helical" evidence="11">
    <location>
        <begin position="575"/>
        <end position="599"/>
    </location>
</feature>
<dbReference type="Proteomes" id="UP000318571">
    <property type="component" value="Chromosome 11"/>
</dbReference>
<feature type="transmembrane region" description="Helical" evidence="11">
    <location>
        <begin position="445"/>
        <end position="462"/>
    </location>
</feature>
<dbReference type="InterPro" id="IPR000175">
    <property type="entry name" value="Na/ntran_symport"/>
</dbReference>
<proteinExistence type="inferred from homology"/>
<feature type="transmembrane region" description="Helical" evidence="11">
    <location>
        <begin position="398"/>
        <end position="425"/>
    </location>
</feature>
<dbReference type="InterPro" id="IPR037272">
    <property type="entry name" value="SNS_sf"/>
</dbReference>
<feature type="transmembrane region" description="Helical" evidence="11">
    <location>
        <begin position="474"/>
        <end position="499"/>
    </location>
</feature>
<dbReference type="OMA" id="FINPGFQ"/>
<feature type="binding site" evidence="8">
    <location>
        <position position="126"/>
    </location>
    <ligand>
        <name>Na(+)</name>
        <dbReference type="ChEBI" id="CHEBI:29101"/>
        <label>1</label>
    </ligand>
</feature>
<gene>
    <name evidence="12" type="ORF">TCAL_11064</name>
</gene>
<feature type="binding site" evidence="8">
    <location>
        <position position="130"/>
    </location>
    <ligand>
        <name>Na(+)</name>
        <dbReference type="ChEBI" id="CHEBI:29101"/>
        <label>1</label>
    </ligand>
</feature>
<dbReference type="AlphaFoldDB" id="A0A553PLE8"/>
<evidence type="ECO:0000256" key="11">
    <source>
        <dbReference type="SAM" id="Phobius"/>
    </source>
</evidence>
<feature type="binding site" evidence="8">
    <location>
        <position position="549"/>
    </location>
    <ligand>
        <name>Na(+)</name>
        <dbReference type="ChEBI" id="CHEBI:29101"/>
        <label>1</label>
    </ligand>
</feature>
<dbReference type="PANTHER" id="PTHR11616">
    <property type="entry name" value="SODIUM/CHLORIDE DEPENDENT TRANSPORTER"/>
    <property type="match status" value="1"/>
</dbReference>
<comment type="similarity">
    <text evidence="2 9">Belongs to the sodium:neurotransmitter symporter (SNF) (TC 2.A.22) family.</text>
</comment>
<keyword evidence="3 9" id="KW-0813">Transport</keyword>
<feature type="compositionally biased region" description="Low complexity" evidence="10">
    <location>
        <begin position="18"/>
        <end position="27"/>
    </location>
</feature>
<feature type="transmembrane region" description="Helical" evidence="11">
    <location>
        <begin position="212"/>
        <end position="231"/>
    </location>
</feature>
<dbReference type="PRINTS" id="PR00176">
    <property type="entry name" value="NANEUSMPORT"/>
</dbReference>
<feature type="region of interest" description="Disordered" evidence="10">
    <location>
        <begin position="85"/>
        <end position="106"/>
    </location>
</feature>
<feature type="transmembrane region" description="Helical" evidence="11">
    <location>
        <begin position="605"/>
        <end position="628"/>
    </location>
</feature>
<dbReference type="EMBL" id="VCGU01000003">
    <property type="protein sequence ID" value="TRY78503.1"/>
    <property type="molecule type" value="Genomic_DNA"/>
</dbReference>
<comment type="caution">
    <text evidence="12">The sequence shown here is derived from an EMBL/GenBank/DDBJ whole genome shotgun (WGS) entry which is preliminary data.</text>
</comment>
<keyword evidence="4 9" id="KW-0812">Transmembrane</keyword>
<evidence type="ECO:0000256" key="6">
    <source>
        <dbReference type="ARBA" id="ARBA00022989"/>
    </source>
</evidence>
<evidence type="ECO:0000256" key="10">
    <source>
        <dbReference type="SAM" id="MobiDB-lite"/>
    </source>
</evidence>
<dbReference type="PROSITE" id="PS50267">
    <property type="entry name" value="NA_NEUROTRAN_SYMP_3"/>
    <property type="match status" value="1"/>
</dbReference>
<dbReference type="Pfam" id="PF00209">
    <property type="entry name" value="SNF"/>
    <property type="match status" value="2"/>
</dbReference>
<dbReference type="GO" id="GO:0015179">
    <property type="term" value="F:L-amino acid transmembrane transporter activity"/>
    <property type="evidence" value="ECO:0007669"/>
    <property type="project" value="TreeGrafter"/>
</dbReference>
<evidence type="ECO:0000256" key="5">
    <source>
        <dbReference type="ARBA" id="ARBA00022847"/>
    </source>
</evidence>
<feature type="transmembrane region" description="Helical" evidence="11">
    <location>
        <begin position="146"/>
        <end position="164"/>
    </location>
</feature>
<evidence type="ECO:0000256" key="3">
    <source>
        <dbReference type="ARBA" id="ARBA00022448"/>
    </source>
</evidence>
<keyword evidence="6 11" id="KW-1133">Transmembrane helix</keyword>
<reference evidence="12 13" key="1">
    <citation type="journal article" date="2018" name="Nat. Ecol. Evol.">
        <title>Genomic signatures of mitonuclear coevolution across populations of Tigriopus californicus.</title>
        <authorList>
            <person name="Barreto F.S."/>
            <person name="Watson E.T."/>
            <person name="Lima T.G."/>
            <person name="Willett C.S."/>
            <person name="Edmands S."/>
            <person name="Li W."/>
            <person name="Burton R.S."/>
        </authorList>
    </citation>
    <scope>NUCLEOTIDE SEQUENCE [LARGE SCALE GENOMIC DNA]</scope>
    <source>
        <strain evidence="12 13">San Diego</strain>
    </source>
</reference>
<feature type="transmembrane region" description="Helical" evidence="11">
    <location>
        <begin position="185"/>
        <end position="206"/>
    </location>
</feature>
<evidence type="ECO:0000256" key="9">
    <source>
        <dbReference type="RuleBase" id="RU003732"/>
    </source>
</evidence>
<feature type="binding site" evidence="8">
    <location>
        <position position="448"/>
    </location>
    <ligand>
        <name>Na(+)</name>
        <dbReference type="ChEBI" id="CHEBI:29101"/>
        <label>1</label>
    </ligand>
</feature>
<keyword evidence="8" id="KW-0915">Sodium</keyword>
<evidence type="ECO:0000256" key="7">
    <source>
        <dbReference type="ARBA" id="ARBA00023136"/>
    </source>
</evidence>
<accession>A0A553PLE8</accession>
<feature type="region of interest" description="Disordered" evidence="10">
    <location>
        <begin position="1"/>
        <end position="27"/>
    </location>
</feature>
<sequence length="764" mass="84943">MSSYYSHHQGGGGGGSNRGPHYSANSYPSYPNYGYTTDSHHEMSEYNGKGTYSSRGSKDNVYSPYDSAIGISGGASHHVRTSSMAYGNGSRARAPPPPVDYEDEEEDRGHWGSKAEFLLSCIGFSVGIGNVWRFPYLAYSNGGGAFLLPYVILLIFVGKPLYYMETAMGQFSRTSSLHVWRCAPIMQGVGYAMIVLSLIVAIYYNVIMAYSIIYIGASFTGIANELPWTYCEWLLTPEIKGDHLLIQNLNIIIVMIIITFSSSFQEKRGELSSTSSYDFNAPMLSHSQDILANECREWWGADENCVVVSNVTDKSFVGLARCRPTLGITENCTKFQTSSEQFWEKYVLNITDGLGEFGDLGGFKYDLPLALLLSWIVVFLCLMKGVKSSGKVVYFTATFPYLILIALLVQGCLLPGAAEGLAYLFIPDFSKLLTVNPWIKAAEQMFFSLGISWGGLMMFGSYNKFHNRIDYDAAFVSVVDFCTSLIASVVIFSVLGFLAKELDVPVADVAKGGQGLAFVVYPEALARLPLPWLWAVLFFFMLFLLGLDSEFALLETVLTILYDGVPFFRRNKVKTTFVACSCCFLLGLPCVSFSGQFVLDIMDTYGAGFAVLWTAFWEVAGLMWVYGVMNVCKDFKLMLGSEPGWYWKICWAVISPIFLVVIFLTGIFTWEEHKYSDVVPYPSWASSIGWFLVALSAIQIPLWAIITTIHYAIKGKLSQVIKPTSAWGPGDKAVRRAILDEQSGIARTGKYTYDNDAMTYNYHM</sequence>
<feature type="binding site" evidence="8">
    <location>
        <position position="123"/>
    </location>
    <ligand>
        <name>Na(+)</name>
        <dbReference type="ChEBI" id="CHEBI:29101"/>
        <label>1</label>
    </ligand>
</feature>
<evidence type="ECO:0000256" key="8">
    <source>
        <dbReference type="PIRSR" id="PIRSR600175-1"/>
    </source>
</evidence>
<feature type="transmembrane region" description="Helical" evidence="11">
    <location>
        <begin position="649"/>
        <end position="670"/>
    </location>
</feature>
<dbReference type="GO" id="GO:0005283">
    <property type="term" value="F:amino acid:sodium symporter activity"/>
    <property type="evidence" value="ECO:0007669"/>
    <property type="project" value="TreeGrafter"/>
</dbReference>
<keyword evidence="7 11" id="KW-0472">Membrane</keyword>
<dbReference type="GO" id="GO:0015187">
    <property type="term" value="F:glycine transmembrane transporter activity"/>
    <property type="evidence" value="ECO:0007669"/>
    <property type="project" value="TreeGrafter"/>
</dbReference>
<organism evidence="12 13">
    <name type="scientific">Tigriopus californicus</name>
    <name type="common">Marine copepod</name>
    <dbReference type="NCBI Taxonomy" id="6832"/>
    <lineage>
        <taxon>Eukaryota</taxon>
        <taxon>Metazoa</taxon>
        <taxon>Ecdysozoa</taxon>
        <taxon>Arthropoda</taxon>
        <taxon>Crustacea</taxon>
        <taxon>Multicrustacea</taxon>
        <taxon>Hexanauplia</taxon>
        <taxon>Copepoda</taxon>
        <taxon>Harpacticoida</taxon>
        <taxon>Harpacticidae</taxon>
        <taxon>Tigriopus</taxon>
    </lineage>
</organism>
<evidence type="ECO:0000256" key="4">
    <source>
        <dbReference type="ARBA" id="ARBA00022692"/>
    </source>
</evidence>
<comment type="subcellular location">
    <subcellularLocation>
        <location evidence="1">Membrane</location>
        <topology evidence="1">Multi-pass membrane protein</topology>
    </subcellularLocation>
</comment>
<dbReference type="GO" id="GO:0005886">
    <property type="term" value="C:plasma membrane"/>
    <property type="evidence" value="ECO:0007669"/>
    <property type="project" value="TreeGrafter"/>
</dbReference>
<dbReference type="SUPFAM" id="SSF161070">
    <property type="entry name" value="SNF-like"/>
    <property type="match status" value="1"/>
</dbReference>
<dbReference type="PANTHER" id="PTHR11616:SF236">
    <property type="entry name" value="TRANSPORTER"/>
    <property type="match status" value="1"/>
</dbReference>
<evidence type="ECO:0000256" key="2">
    <source>
        <dbReference type="ARBA" id="ARBA00006459"/>
    </source>
</evidence>
<dbReference type="PROSITE" id="PS00610">
    <property type="entry name" value="NA_NEUROTRAN_SYMP_1"/>
    <property type="match status" value="1"/>
</dbReference>
<feature type="binding site" evidence="8">
    <location>
        <position position="548"/>
    </location>
    <ligand>
        <name>Na(+)</name>
        <dbReference type="ChEBI" id="CHEBI:29101"/>
        <label>1</label>
    </ligand>
</feature>
<feature type="transmembrane region" description="Helical" evidence="11">
    <location>
        <begin position="243"/>
        <end position="264"/>
    </location>
</feature>
<feature type="binding site" evidence="8">
    <location>
        <position position="545"/>
    </location>
    <ligand>
        <name>Na(+)</name>
        <dbReference type="ChEBI" id="CHEBI:29101"/>
        <label>1</label>
    </ligand>
</feature>
<feature type="transmembrane region" description="Helical" evidence="11">
    <location>
        <begin position="532"/>
        <end position="554"/>
    </location>
</feature>
<evidence type="ECO:0000256" key="1">
    <source>
        <dbReference type="ARBA" id="ARBA00004141"/>
    </source>
</evidence>